<feature type="transmembrane region" description="Helical" evidence="5">
    <location>
        <begin position="670"/>
        <end position="693"/>
    </location>
</feature>
<evidence type="ECO:0000256" key="5">
    <source>
        <dbReference type="SAM" id="Phobius"/>
    </source>
</evidence>
<dbReference type="InterPro" id="IPR051328">
    <property type="entry name" value="T7SS_ABC-Transporter"/>
</dbReference>
<evidence type="ECO:0000313" key="7">
    <source>
        <dbReference type="Proteomes" id="UP000224915"/>
    </source>
</evidence>
<proteinExistence type="predicted"/>
<evidence type="ECO:0000256" key="4">
    <source>
        <dbReference type="ARBA" id="ARBA00023136"/>
    </source>
</evidence>
<evidence type="ECO:0000256" key="3">
    <source>
        <dbReference type="ARBA" id="ARBA00022989"/>
    </source>
</evidence>
<accession>A0A2A9D3U9</accession>
<keyword evidence="7" id="KW-1185">Reference proteome</keyword>
<protein>
    <submittedName>
        <fullName evidence="6">Putative membrane protein</fullName>
    </submittedName>
</protein>
<evidence type="ECO:0000256" key="1">
    <source>
        <dbReference type="ARBA" id="ARBA00004141"/>
    </source>
</evidence>
<dbReference type="AlphaFoldDB" id="A0A2A9D3U9"/>
<dbReference type="NCBIfam" id="TIGR03057">
    <property type="entry name" value="xxxLxxG_by_4"/>
    <property type="match status" value="4"/>
</dbReference>
<comment type="caution">
    <text evidence="6">The sequence shown here is derived from an EMBL/GenBank/DDBJ whole genome shotgun (WGS) entry which is preliminary data.</text>
</comment>
<feature type="transmembrane region" description="Helical" evidence="5">
    <location>
        <begin position="771"/>
        <end position="790"/>
    </location>
</feature>
<organism evidence="6 7">
    <name type="scientific">Serinibacter salmoneus</name>
    <dbReference type="NCBI Taxonomy" id="556530"/>
    <lineage>
        <taxon>Bacteria</taxon>
        <taxon>Bacillati</taxon>
        <taxon>Actinomycetota</taxon>
        <taxon>Actinomycetes</taxon>
        <taxon>Micrococcales</taxon>
        <taxon>Beutenbergiaceae</taxon>
        <taxon>Serinibacter</taxon>
    </lineage>
</organism>
<name>A0A2A9D3U9_9MICO</name>
<keyword evidence="3 5" id="KW-1133">Transmembrane helix</keyword>
<dbReference type="OrthoDB" id="9811483at2"/>
<dbReference type="Proteomes" id="UP000224915">
    <property type="component" value="Unassembled WGS sequence"/>
</dbReference>
<feature type="transmembrane region" description="Helical" evidence="5">
    <location>
        <begin position="714"/>
        <end position="734"/>
    </location>
</feature>
<sequence>MRTARAPLGTVLAAAVIGLLALVVVLSAIGRPASGDSISTSRSTMSGAIVNLDEPTEIDGQLVPLGRQLAAEIVANPGPYDWTVTGEPEAADGLADGTFDVVVTIPETFSAAAMSFADEPGLATSATIDVATRPGTSADADAVAQLITSSAAATLGTDLTENYLQNVLIGFTTTGEQLGEAADGASDLADGATQSADGAAQLADGLGQSADGATQLADGTLALADGASAAASGAGEFAAGAAQLADGADQAASGVRELATGTGALADGAAQSADGAAQLADGADQAATGMDALATGGAQLATGADDLAGGAEELAAGVAASADGASQLADGVGQLAENTGELTAGATGVADGAAGLATGLGDLATQLDGQLPQLEELDAGAQGVATGLAGYLAFLQASCDAGETMGAACASLGDLGALVTGAQGVSAGTAALVDPATGLPAAAAGVDALATGADELATGAQGLADGVGQLAGGITALNDPAQGAPALAAGLGQLSAGASELATGADGLATGVTGLSGGIQEASTGISGLADGAGALAGGAAELSAGTGALAAGADQAAGGVEQVASGTGDLAVGAGDLASGVGDLAAGTGELAAGAVGLADGTGQLAEGADGLADGTSQIAEGAGELAGGLQTAVSELPSYTDSEVDSLSAAIATPVTAPSVETGVPATGMAAVTLMLWLGAFALLLTFPALLPTAFGSVRSSLRLALSALARPALWSLALGALAGAIVAGWARADAGDYPAAVLIGAVSSLAFLLLQAAFVVAAPVLGRLLALLLAGVAVAAVITPLAWDSALPTGAAAEALAGLLVPGAPSGTGALVIVILWGVAGLVLTWMATAARRTTRVGALERAA</sequence>
<feature type="transmembrane region" description="Helical" evidence="5">
    <location>
        <begin position="810"/>
        <end position="833"/>
    </location>
</feature>
<dbReference type="GO" id="GO:0016020">
    <property type="term" value="C:membrane"/>
    <property type="evidence" value="ECO:0007669"/>
    <property type="project" value="UniProtKB-SubCell"/>
</dbReference>
<comment type="subcellular location">
    <subcellularLocation>
        <location evidence="1">Membrane</location>
        <topology evidence="1">Multi-pass membrane protein</topology>
    </subcellularLocation>
</comment>
<evidence type="ECO:0000313" key="6">
    <source>
        <dbReference type="EMBL" id="PFG21016.1"/>
    </source>
</evidence>
<dbReference type="Gene3D" id="1.10.287.950">
    <property type="entry name" value="Methyl-accepting chemotaxis protein"/>
    <property type="match status" value="2"/>
</dbReference>
<reference evidence="6 7" key="1">
    <citation type="submission" date="2017-10" db="EMBL/GenBank/DDBJ databases">
        <title>Sequencing the genomes of 1000 actinobacteria strains.</title>
        <authorList>
            <person name="Klenk H.-P."/>
        </authorList>
    </citation>
    <scope>NUCLEOTIDE SEQUENCE [LARGE SCALE GENOMIC DNA]</scope>
    <source>
        <strain evidence="6 7">DSM 21801</strain>
    </source>
</reference>
<dbReference type="SUPFAM" id="SSF101967">
    <property type="entry name" value="Adhesin YadA, collagen-binding domain"/>
    <property type="match status" value="2"/>
</dbReference>
<keyword evidence="2 5" id="KW-0812">Transmembrane</keyword>
<dbReference type="PANTHER" id="PTHR43077">
    <property type="entry name" value="TRANSPORT PERMEASE YVFS-RELATED"/>
    <property type="match status" value="1"/>
</dbReference>
<dbReference type="RefSeq" id="WP_098469916.1">
    <property type="nucleotide sequence ID" value="NZ_PDJD01000001.1"/>
</dbReference>
<keyword evidence="4 5" id="KW-0472">Membrane</keyword>
<dbReference type="EMBL" id="PDJD01000001">
    <property type="protein sequence ID" value="PFG21016.1"/>
    <property type="molecule type" value="Genomic_DNA"/>
</dbReference>
<dbReference type="InterPro" id="IPR011049">
    <property type="entry name" value="Serralysin-like_metalloprot_C"/>
</dbReference>
<evidence type="ECO:0000256" key="2">
    <source>
        <dbReference type="ARBA" id="ARBA00022692"/>
    </source>
</evidence>
<feature type="transmembrane region" description="Helical" evidence="5">
    <location>
        <begin position="740"/>
        <end position="764"/>
    </location>
</feature>
<gene>
    <name evidence="6" type="ORF">ATL40_2635</name>
</gene>
<dbReference type="InterPro" id="IPR023908">
    <property type="entry name" value="xxxLxxG_rpt"/>
</dbReference>
<dbReference type="PANTHER" id="PTHR43077:SF5">
    <property type="entry name" value="PHAGE INFECTION PROTEIN"/>
    <property type="match status" value="1"/>
</dbReference>